<reference evidence="2" key="2">
    <citation type="submission" date="2025-08" db="UniProtKB">
        <authorList>
            <consortium name="RefSeq"/>
        </authorList>
    </citation>
    <scope>IDENTIFICATION</scope>
    <source>
        <tissue evidence="2">Leaf</tissue>
    </source>
</reference>
<evidence type="ECO:0000313" key="1">
    <source>
        <dbReference type="Proteomes" id="UP000189701"/>
    </source>
</evidence>
<dbReference type="GeneID" id="104232446"/>
<name>A0A1U7WZE6_NICSY</name>
<gene>
    <name evidence="2" type="primary">LOC104232446</name>
</gene>
<keyword evidence="1" id="KW-1185">Reference proteome</keyword>
<sequence>MMKKLETVCRTFLQTRGTNASKKALLSWDKVCSPKKIAGGYNVMDKTGICKLLWNLYKKKDKLWVQWIHLYYGKKQKVWETNPSNALWIVQKISRGRYEGTGRMELLLYQEVVQRHARTISKSIVEDINVQQFRGSKVDLCAKSSSAKQTPYKKVTGSIWSKLLHWQGITRSSMEWQREVQWDKDKSTGNNAKARVYRLTLVCAVHHIWNERNKRLFQEEQKTMEVIVRQIIQEVANKGSRIRKLEKTMEEMNFYP</sequence>
<accession>A0A1U7WZE6</accession>
<reference evidence="1" key="1">
    <citation type="journal article" date="2013" name="Genome Biol.">
        <title>Reference genomes and transcriptomes of Nicotiana sylvestris and Nicotiana tomentosiformis.</title>
        <authorList>
            <person name="Sierro N."/>
            <person name="Battey J.N."/>
            <person name="Ouadi S."/>
            <person name="Bovet L."/>
            <person name="Goepfert S."/>
            <person name="Bakaher N."/>
            <person name="Peitsch M.C."/>
            <person name="Ivanov N.V."/>
        </authorList>
    </citation>
    <scope>NUCLEOTIDE SEQUENCE [LARGE SCALE GENOMIC DNA]</scope>
</reference>
<proteinExistence type="predicted"/>
<dbReference type="PANTHER" id="PTHR33116:SF66">
    <property type="entry name" value="REVERSE TRANSCRIPTASE ZINC-BINDING DOMAIN-CONTAINING PROTEIN"/>
    <property type="match status" value="1"/>
</dbReference>
<dbReference type="KEGG" id="nsy:104232446"/>
<organism evidence="1 2">
    <name type="scientific">Nicotiana sylvestris</name>
    <name type="common">Wood tobacco</name>
    <name type="synonym">South American tobacco</name>
    <dbReference type="NCBI Taxonomy" id="4096"/>
    <lineage>
        <taxon>Eukaryota</taxon>
        <taxon>Viridiplantae</taxon>
        <taxon>Streptophyta</taxon>
        <taxon>Embryophyta</taxon>
        <taxon>Tracheophyta</taxon>
        <taxon>Spermatophyta</taxon>
        <taxon>Magnoliopsida</taxon>
        <taxon>eudicotyledons</taxon>
        <taxon>Gunneridae</taxon>
        <taxon>Pentapetalae</taxon>
        <taxon>asterids</taxon>
        <taxon>lamiids</taxon>
        <taxon>Solanales</taxon>
        <taxon>Solanaceae</taxon>
        <taxon>Nicotianoideae</taxon>
        <taxon>Nicotianeae</taxon>
        <taxon>Nicotiana</taxon>
    </lineage>
</organism>
<protein>
    <submittedName>
        <fullName evidence="2">Uncharacterized protein LOC104232446</fullName>
    </submittedName>
</protein>
<dbReference type="RefSeq" id="XP_009783963.1">
    <property type="nucleotide sequence ID" value="XM_009785661.1"/>
</dbReference>
<evidence type="ECO:0000313" key="2">
    <source>
        <dbReference type="RefSeq" id="XP_009783963.1"/>
    </source>
</evidence>
<dbReference type="Proteomes" id="UP000189701">
    <property type="component" value="Unplaced"/>
</dbReference>
<dbReference type="PANTHER" id="PTHR33116">
    <property type="entry name" value="REVERSE TRANSCRIPTASE ZINC-BINDING DOMAIN-CONTAINING PROTEIN-RELATED-RELATED"/>
    <property type="match status" value="1"/>
</dbReference>
<dbReference type="AlphaFoldDB" id="A0A1U7WZE6"/>